<dbReference type="SFLD" id="SFLDG01129">
    <property type="entry name" value="C1.5:_HAD__Beta-PGM__Phosphata"/>
    <property type="match status" value="1"/>
</dbReference>
<sequence length="271" mass="29365">MRARRESAATTSRPSEQPTVTPGFGPCGTRRRPAFPLRTAPGPVGSRRRLGRVTIMRLALFDLDGTLVDRTAAFADAIAGLCRDHRYGPDVEAWLLTRLADHADRSDFARLRAEFGLGESAEHLWRVYVDRMAAAVTCRPAVLHSLGLLKECGWSIGVATNGSSDIQRAKVRATGLADLVDGIAASGDIDVRKPDPRLFELAAARCGTQLTAGDWMTGDNPETDIAGGHRTGLRTIWVEGRLAWPEGLTVPHHRVTNVLDAIDHLLTHSPG</sequence>
<dbReference type="PANTHER" id="PTHR46470">
    <property type="entry name" value="N-ACYLNEURAMINATE-9-PHOSPHATASE"/>
    <property type="match status" value="1"/>
</dbReference>
<dbReference type="Gene3D" id="3.40.50.1000">
    <property type="entry name" value="HAD superfamily/HAD-like"/>
    <property type="match status" value="1"/>
</dbReference>
<name>A0A918H7Y9_9ACTN</name>
<evidence type="ECO:0000256" key="1">
    <source>
        <dbReference type="ARBA" id="ARBA00001946"/>
    </source>
</evidence>
<dbReference type="SFLD" id="SFLDS00003">
    <property type="entry name" value="Haloacid_Dehalogenase"/>
    <property type="match status" value="1"/>
</dbReference>
<dbReference type="Proteomes" id="UP000646776">
    <property type="component" value="Unassembled WGS sequence"/>
</dbReference>
<dbReference type="InterPro" id="IPR041492">
    <property type="entry name" value="HAD_2"/>
</dbReference>
<dbReference type="EMBL" id="BMSA01000004">
    <property type="protein sequence ID" value="GGT45281.1"/>
    <property type="molecule type" value="Genomic_DNA"/>
</dbReference>
<evidence type="ECO:0000313" key="5">
    <source>
        <dbReference type="EMBL" id="GGT45281.1"/>
    </source>
</evidence>
<feature type="region of interest" description="Disordered" evidence="4">
    <location>
        <begin position="1"/>
        <end position="43"/>
    </location>
</feature>
<dbReference type="GO" id="GO:0044281">
    <property type="term" value="P:small molecule metabolic process"/>
    <property type="evidence" value="ECO:0007669"/>
    <property type="project" value="UniProtKB-ARBA"/>
</dbReference>
<dbReference type="NCBIfam" id="TIGR01549">
    <property type="entry name" value="HAD-SF-IA-v1"/>
    <property type="match status" value="1"/>
</dbReference>
<evidence type="ECO:0000256" key="2">
    <source>
        <dbReference type="ARBA" id="ARBA00022801"/>
    </source>
</evidence>
<dbReference type="PANTHER" id="PTHR46470:SF4">
    <property type="entry name" value="5-AMINO-6-(5-PHOSPHO-D-RIBITYLAMINO)URACIL PHOSPHATASE YIGB"/>
    <property type="match status" value="1"/>
</dbReference>
<reference evidence="5" key="1">
    <citation type="journal article" date="2014" name="Int. J. Syst. Evol. Microbiol.">
        <title>Complete genome sequence of Corynebacterium casei LMG S-19264T (=DSM 44701T), isolated from a smear-ripened cheese.</title>
        <authorList>
            <consortium name="US DOE Joint Genome Institute (JGI-PGF)"/>
            <person name="Walter F."/>
            <person name="Albersmeier A."/>
            <person name="Kalinowski J."/>
            <person name="Ruckert C."/>
        </authorList>
    </citation>
    <scope>NUCLEOTIDE SEQUENCE</scope>
    <source>
        <strain evidence="5">JCM 4125</strain>
    </source>
</reference>
<organism evidence="5 6">
    <name type="scientific">Streptomyces phaeofaciens</name>
    <dbReference type="NCBI Taxonomy" id="68254"/>
    <lineage>
        <taxon>Bacteria</taxon>
        <taxon>Bacillati</taxon>
        <taxon>Actinomycetota</taxon>
        <taxon>Actinomycetes</taxon>
        <taxon>Kitasatosporales</taxon>
        <taxon>Streptomycetaceae</taxon>
        <taxon>Streptomyces</taxon>
    </lineage>
</organism>
<dbReference type="InterPro" id="IPR036412">
    <property type="entry name" value="HAD-like_sf"/>
</dbReference>
<dbReference type="AlphaFoldDB" id="A0A918H7Y9"/>
<dbReference type="InterPro" id="IPR006439">
    <property type="entry name" value="HAD-SF_hydro_IA"/>
</dbReference>
<dbReference type="PRINTS" id="PR00413">
    <property type="entry name" value="HADHALOGNASE"/>
</dbReference>
<accession>A0A918H7Y9</accession>
<dbReference type="InterPro" id="IPR023214">
    <property type="entry name" value="HAD_sf"/>
</dbReference>
<dbReference type="SUPFAM" id="SSF56784">
    <property type="entry name" value="HAD-like"/>
    <property type="match status" value="1"/>
</dbReference>
<dbReference type="InterPro" id="IPR051400">
    <property type="entry name" value="HAD-like_hydrolase"/>
</dbReference>
<evidence type="ECO:0000256" key="3">
    <source>
        <dbReference type="ARBA" id="ARBA00022842"/>
    </source>
</evidence>
<dbReference type="Pfam" id="PF13419">
    <property type="entry name" value="HAD_2"/>
    <property type="match status" value="1"/>
</dbReference>
<evidence type="ECO:0008006" key="7">
    <source>
        <dbReference type="Google" id="ProtNLM"/>
    </source>
</evidence>
<gene>
    <name evidence="5" type="ORF">GCM10010226_22520</name>
</gene>
<comment type="cofactor">
    <cofactor evidence="1">
        <name>Mg(2+)</name>
        <dbReference type="ChEBI" id="CHEBI:18420"/>
    </cofactor>
</comment>
<protein>
    <recommendedName>
        <fullName evidence="7">Hydrolase</fullName>
    </recommendedName>
</protein>
<keyword evidence="6" id="KW-1185">Reference proteome</keyword>
<comment type="caution">
    <text evidence="5">The sequence shown here is derived from an EMBL/GenBank/DDBJ whole genome shotgun (WGS) entry which is preliminary data.</text>
</comment>
<dbReference type="Gene3D" id="1.20.120.710">
    <property type="entry name" value="Haloacid dehalogenase hydrolase-like domain"/>
    <property type="match status" value="1"/>
</dbReference>
<evidence type="ECO:0000256" key="4">
    <source>
        <dbReference type="SAM" id="MobiDB-lite"/>
    </source>
</evidence>
<reference evidence="5" key="2">
    <citation type="submission" date="2020-09" db="EMBL/GenBank/DDBJ databases">
        <authorList>
            <person name="Sun Q."/>
            <person name="Ohkuma M."/>
        </authorList>
    </citation>
    <scope>NUCLEOTIDE SEQUENCE</scope>
    <source>
        <strain evidence="5">JCM 4125</strain>
    </source>
</reference>
<evidence type="ECO:0000313" key="6">
    <source>
        <dbReference type="Proteomes" id="UP000646776"/>
    </source>
</evidence>
<dbReference type="GO" id="GO:0016787">
    <property type="term" value="F:hydrolase activity"/>
    <property type="evidence" value="ECO:0007669"/>
    <property type="project" value="UniProtKB-KW"/>
</dbReference>
<keyword evidence="3" id="KW-0460">Magnesium</keyword>
<keyword evidence="2" id="KW-0378">Hydrolase</keyword>
<proteinExistence type="predicted"/>